<keyword evidence="2" id="KW-1185">Reference proteome</keyword>
<comment type="caution">
    <text evidence="1">The sequence shown here is derived from an EMBL/GenBank/DDBJ whole genome shotgun (WGS) entry which is preliminary data.</text>
</comment>
<reference evidence="1 2" key="1">
    <citation type="submission" date="2020-09" db="EMBL/GenBank/DDBJ databases">
        <title>De no assembly of potato wild relative species, Solanum commersonii.</title>
        <authorList>
            <person name="Cho K."/>
        </authorList>
    </citation>
    <scope>NUCLEOTIDE SEQUENCE [LARGE SCALE GENOMIC DNA]</scope>
    <source>
        <strain evidence="1">LZ3.2</strain>
        <tissue evidence="1">Leaf</tissue>
    </source>
</reference>
<evidence type="ECO:0000313" key="1">
    <source>
        <dbReference type="EMBL" id="KAG5586056.1"/>
    </source>
</evidence>
<feature type="non-terminal residue" evidence="1">
    <location>
        <position position="86"/>
    </location>
</feature>
<organism evidence="1 2">
    <name type="scientific">Solanum commersonii</name>
    <name type="common">Commerson's wild potato</name>
    <name type="synonym">Commerson's nightshade</name>
    <dbReference type="NCBI Taxonomy" id="4109"/>
    <lineage>
        <taxon>Eukaryota</taxon>
        <taxon>Viridiplantae</taxon>
        <taxon>Streptophyta</taxon>
        <taxon>Embryophyta</taxon>
        <taxon>Tracheophyta</taxon>
        <taxon>Spermatophyta</taxon>
        <taxon>Magnoliopsida</taxon>
        <taxon>eudicotyledons</taxon>
        <taxon>Gunneridae</taxon>
        <taxon>Pentapetalae</taxon>
        <taxon>asterids</taxon>
        <taxon>lamiids</taxon>
        <taxon>Solanales</taxon>
        <taxon>Solanaceae</taxon>
        <taxon>Solanoideae</taxon>
        <taxon>Solaneae</taxon>
        <taxon>Solanum</taxon>
    </lineage>
</organism>
<proteinExistence type="predicted"/>
<gene>
    <name evidence="1" type="ORF">H5410_046490</name>
</gene>
<protein>
    <submittedName>
        <fullName evidence="1">Uncharacterized protein</fullName>
    </submittedName>
</protein>
<dbReference type="Proteomes" id="UP000824120">
    <property type="component" value="Chromosome 9"/>
</dbReference>
<accession>A0A9J5XGM1</accession>
<dbReference type="EMBL" id="JACXVP010000009">
    <property type="protein sequence ID" value="KAG5586056.1"/>
    <property type="molecule type" value="Genomic_DNA"/>
</dbReference>
<sequence>MQGSIVHSKFQVVTHHYQRISSSTKEIKCSHTNNDSIIKINAHTHKDKHNHDFTHRFALIFQLTFSSAHLRSKRSFPRLVMGLSVM</sequence>
<name>A0A9J5XGM1_SOLCO</name>
<evidence type="ECO:0000313" key="2">
    <source>
        <dbReference type="Proteomes" id="UP000824120"/>
    </source>
</evidence>
<dbReference type="AlphaFoldDB" id="A0A9J5XGM1"/>